<organism evidence="1 2">
    <name type="scientific">Aquibacillus rhizosphaerae</name>
    <dbReference type="NCBI Taxonomy" id="3051431"/>
    <lineage>
        <taxon>Bacteria</taxon>
        <taxon>Bacillati</taxon>
        <taxon>Bacillota</taxon>
        <taxon>Bacilli</taxon>
        <taxon>Bacillales</taxon>
        <taxon>Bacillaceae</taxon>
        <taxon>Aquibacillus</taxon>
    </lineage>
</organism>
<name>A0ABT7L991_9BACI</name>
<gene>
    <name evidence="1" type="ORF">QQS35_18455</name>
</gene>
<comment type="caution">
    <text evidence="1">The sequence shown here is derived from an EMBL/GenBank/DDBJ whole genome shotgun (WGS) entry which is preliminary data.</text>
</comment>
<evidence type="ECO:0000313" key="1">
    <source>
        <dbReference type="EMBL" id="MDL4842423.1"/>
    </source>
</evidence>
<keyword evidence="2" id="KW-1185">Reference proteome</keyword>
<proteinExistence type="predicted"/>
<dbReference type="Proteomes" id="UP001235343">
    <property type="component" value="Unassembled WGS sequence"/>
</dbReference>
<accession>A0ABT7L991</accession>
<evidence type="ECO:0000313" key="2">
    <source>
        <dbReference type="Proteomes" id="UP001235343"/>
    </source>
</evidence>
<evidence type="ECO:0008006" key="3">
    <source>
        <dbReference type="Google" id="ProtNLM"/>
    </source>
</evidence>
<dbReference type="RefSeq" id="WP_285933696.1">
    <property type="nucleotide sequence ID" value="NZ_JASTZU010000058.1"/>
</dbReference>
<sequence length="116" mass="13112">MTVILSGCSANEVIRVGTPFEDDDTEGVKFNDEITDDEAITSLRTIIDNSNQIDKPNNKHEPDAFFQLNRPDDSVIEIRRYIWFQDDGSAVLFDGGSNYSTLTKQQTLELKNILNL</sequence>
<protein>
    <recommendedName>
        <fullName evidence="3">DUF4362 domain-containing protein</fullName>
    </recommendedName>
</protein>
<dbReference type="EMBL" id="JASTZU010000058">
    <property type="protein sequence ID" value="MDL4842423.1"/>
    <property type="molecule type" value="Genomic_DNA"/>
</dbReference>
<reference evidence="1 2" key="1">
    <citation type="submission" date="2023-06" db="EMBL/GenBank/DDBJ databases">
        <title>Aquibacillus rhizosphaerae LR5S19.</title>
        <authorList>
            <person name="Sun J.-Q."/>
        </authorList>
    </citation>
    <scope>NUCLEOTIDE SEQUENCE [LARGE SCALE GENOMIC DNA]</scope>
    <source>
        <strain evidence="1 2">LR5S19</strain>
    </source>
</reference>